<sequence length="58" mass="6211">MPRDRILTETDGPFTQTESRPSFPCDVSATVETLASLAGTDSPTMARQITSNLRALVG</sequence>
<accession>A0A558R054</accession>
<reference evidence="2 3" key="1">
    <citation type="submission" date="2019-07" db="EMBL/GenBank/DDBJ databases">
        <title>Sphingomonas solaris sp. nov., isolated from a solar panel from Boston, Massachusetts.</title>
        <authorList>
            <person name="Tanner K."/>
            <person name="Pascual J."/>
            <person name="Mancuso C."/>
            <person name="Pereto J."/>
            <person name="Khalil A."/>
            <person name="Vilanova C."/>
        </authorList>
    </citation>
    <scope>NUCLEOTIDE SEQUENCE [LARGE SCALE GENOMIC DNA]</scope>
    <source>
        <strain evidence="2 3">R4DWN</strain>
    </source>
</reference>
<feature type="region of interest" description="Disordered" evidence="1">
    <location>
        <begin position="1"/>
        <end position="24"/>
    </location>
</feature>
<dbReference type="Proteomes" id="UP000318681">
    <property type="component" value="Unassembled WGS sequence"/>
</dbReference>
<dbReference type="AlphaFoldDB" id="A0A558R054"/>
<evidence type="ECO:0000313" key="3">
    <source>
        <dbReference type="Proteomes" id="UP000318681"/>
    </source>
</evidence>
<dbReference type="InterPro" id="IPR001130">
    <property type="entry name" value="TatD-like"/>
</dbReference>
<name>A0A558R054_9SPHN</name>
<protein>
    <submittedName>
        <fullName evidence="2">Uncharacterized protein</fullName>
    </submittedName>
</protein>
<evidence type="ECO:0000313" key="2">
    <source>
        <dbReference type="EMBL" id="TVV72771.1"/>
    </source>
</evidence>
<dbReference type="Gene3D" id="3.20.20.140">
    <property type="entry name" value="Metal-dependent hydrolases"/>
    <property type="match status" value="1"/>
</dbReference>
<dbReference type="SUPFAM" id="SSF51556">
    <property type="entry name" value="Metallo-dependent hydrolases"/>
    <property type="match status" value="1"/>
</dbReference>
<keyword evidence="3" id="KW-1185">Reference proteome</keyword>
<proteinExistence type="predicted"/>
<dbReference type="RefSeq" id="WP_145152940.1">
    <property type="nucleotide sequence ID" value="NZ_VNIM01000057.1"/>
</dbReference>
<dbReference type="Pfam" id="PF01026">
    <property type="entry name" value="TatD_DNase"/>
    <property type="match status" value="1"/>
</dbReference>
<evidence type="ECO:0000256" key="1">
    <source>
        <dbReference type="SAM" id="MobiDB-lite"/>
    </source>
</evidence>
<dbReference type="OrthoDB" id="9810005at2"/>
<dbReference type="EMBL" id="VNIM01000057">
    <property type="protein sequence ID" value="TVV72771.1"/>
    <property type="molecule type" value="Genomic_DNA"/>
</dbReference>
<gene>
    <name evidence="2" type="ORF">FOY91_13550</name>
</gene>
<organism evidence="2 3">
    <name type="scientific">Alterirhizorhabdus solaris</name>
    <dbReference type="NCBI Taxonomy" id="2529389"/>
    <lineage>
        <taxon>Bacteria</taxon>
        <taxon>Pseudomonadati</taxon>
        <taxon>Pseudomonadota</taxon>
        <taxon>Alphaproteobacteria</taxon>
        <taxon>Sphingomonadales</taxon>
        <taxon>Rhizorhabdaceae</taxon>
        <taxon>Alterirhizorhabdus</taxon>
    </lineage>
</organism>
<dbReference type="GO" id="GO:0016788">
    <property type="term" value="F:hydrolase activity, acting on ester bonds"/>
    <property type="evidence" value="ECO:0007669"/>
    <property type="project" value="InterPro"/>
</dbReference>
<dbReference type="InterPro" id="IPR032466">
    <property type="entry name" value="Metal_Hydrolase"/>
</dbReference>
<comment type="caution">
    <text evidence="2">The sequence shown here is derived from an EMBL/GenBank/DDBJ whole genome shotgun (WGS) entry which is preliminary data.</text>
</comment>